<evidence type="ECO:0000256" key="1">
    <source>
        <dbReference type="SAM" id="Phobius"/>
    </source>
</evidence>
<keyword evidence="1" id="KW-0812">Transmembrane</keyword>
<dbReference type="EMBL" id="RKLQ01000001">
    <property type="protein sequence ID" value="MBX0302523.1"/>
    <property type="molecule type" value="Genomic_DNA"/>
</dbReference>
<reference evidence="2" key="1">
    <citation type="submission" date="2021-06" db="EMBL/GenBank/DDBJ databases">
        <title>Halomicroarcula sp. F24A a new haloarchaeum isolated from saline soil.</title>
        <authorList>
            <person name="Duran-Viseras A."/>
            <person name="Sanchez-Porro C."/>
            <person name="Ventosa A."/>
        </authorList>
    </citation>
    <scope>NUCLEOTIDE SEQUENCE</scope>
    <source>
        <strain evidence="2">F24A</strain>
    </source>
</reference>
<evidence type="ECO:0000313" key="3">
    <source>
        <dbReference type="Proteomes" id="UP000783863"/>
    </source>
</evidence>
<gene>
    <name evidence="2" type="ORF">EGD98_02430</name>
</gene>
<feature type="transmembrane region" description="Helical" evidence="1">
    <location>
        <begin position="236"/>
        <end position="255"/>
    </location>
</feature>
<dbReference type="Proteomes" id="UP000783863">
    <property type="component" value="Unassembled WGS sequence"/>
</dbReference>
<dbReference type="SUPFAM" id="SSF55961">
    <property type="entry name" value="Bet v1-like"/>
    <property type="match status" value="1"/>
</dbReference>
<feature type="transmembrane region" description="Helical" evidence="1">
    <location>
        <begin position="267"/>
        <end position="285"/>
    </location>
</feature>
<comment type="caution">
    <text evidence="2">The sequence shown here is derived from an EMBL/GenBank/DDBJ whole genome shotgun (WGS) entry which is preliminary data.</text>
</comment>
<dbReference type="RefSeq" id="WP_220586759.1">
    <property type="nucleotide sequence ID" value="NZ_RKLQ01000001.1"/>
</dbReference>
<accession>A0A8J7YFQ3</accession>
<dbReference type="InterPro" id="IPR023393">
    <property type="entry name" value="START-like_dom_sf"/>
</dbReference>
<protein>
    <submittedName>
        <fullName evidence="2">DoxX-like family protein</fullName>
    </submittedName>
</protein>
<dbReference type="InterPro" id="IPR025695">
    <property type="entry name" value="DoxX-like"/>
</dbReference>
<feature type="transmembrane region" description="Helical" evidence="1">
    <location>
        <begin position="167"/>
        <end position="186"/>
    </location>
</feature>
<dbReference type="Gene3D" id="3.30.530.20">
    <property type="match status" value="1"/>
</dbReference>
<evidence type="ECO:0000313" key="2">
    <source>
        <dbReference type="EMBL" id="MBX0302523.1"/>
    </source>
</evidence>
<dbReference type="Pfam" id="PF13781">
    <property type="entry name" value="DoxX_3"/>
    <property type="match status" value="1"/>
</dbReference>
<keyword evidence="1" id="KW-0472">Membrane</keyword>
<name>A0A8J7YFQ3_9EURY</name>
<organism evidence="2 3">
    <name type="scientific">Haloarcula salinisoli</name>
    <dbReference type="NCBI Taxonomy" id="2487746"/>
    <lineage>
        <taxon>Archaea</taxon>
        <taxon>Methanobacteriati</taxon>
        <taxon>Methanobacteriota</taxon>
        <taxon>Stenosarchaea group</taxon>
        <taxon>Halobacteria</taxon>
        <taxon>Halobacteriales</taxon>
        <taxon>Haloarculaceae</taxon>
        <taxon>Haloarcula</taxon>
    </lineage>
</organism>
<keyword evidence="1" id="KW-1133">Transmembrane helix</keyword>
<dbReference type="AlphaFoldDB" id="A0A8J7YFQ3"/>
<sequence>MSRDAIYVERLVSGPLDAVWERTQEPDEHERWDLRFSEIDYLPRAEGEPQRFTYATHVGFGLGVEGTGESVATNEDGEETTSVLSFRSDQRRSLISEGRGFWRYVETDDGLRFLTEYNYETRWGPVGALVDRLAFRPLLGWATALSFDVLARWVEDGTPPATSFRSFFAHAVARVGLALIWVYQGLVPKLLVGHPAELAPFRRAGLGGVAGEAVVALGVAELAVGVALLGWWRSSWLAYLAGLAPVVLTAGAVVTDPGVALGPYNPVVTTVGMAALGLVAGRLAGTVPTAANCLRTAPDG</sequence>
<keyword evidence="3" id="KW-1185">Reference proteome</keyword>
<proteinExistence type="predicted"/>
<feature type="transmembrane region" description="Helical" evidence="1">
    <location>
        <begin position="206"/>
        <end position="229"/>
    </location>
</feature>